<evidence type="ECO:0000256" key="4">
    <source>
        <dbReference type="ARBA" id="ARBA00023136"/>
    </source>
</evidence>
<name>A0A2T3QLB6_PHODM</name>
<dbReference type="GO" id="GO:0006935">
    <property type="term" value="P:chemotaxis"/>
    <property type="evidence" value="ECO:0007669"/>
    <property type="project" value="UniProtKB-ARBA"/>
</dbReference>
<dbReference type="PANTHER" id="PTHR32089:SF119">
    <property type="entry name" value="METHYL-ACCEPTING CHEMOTAXIS PROTEIN CTPL"/>
    <property type="match status" value="1"/>
</dbReference>
<organism evidence="8 9">
    <name type="scientific">Photobacterium damselae</name>
    <dbReference type="NCBI Taxonomy" id="38293"/>
    <lineage>
        <taxon>Bacteria</taxon>
        <taxon>Pseudomonadati</taxon>
        <taxon>Pseudomonadota</taxon>
        <taxon>Gammaproteobacteria</taxon>
        <taxon>Vibrionales</taxon>
        <taxon>Vibrionaceae</taxon>
        <taxon>Photobacterium</taxon>
    </lineage>
</organism>
<dbReference type="CDD" id="cd11386">
    <property type="entry name" value="MCP_signal"/>
    <property type="match status" value="1"/>
</dbReference>
<dbReference type="PROSITE" id="PS50111">
    <property type="entry name" value="CHEMOTAXIS_TRANSDUC_2"/>
    <property type="match status" value="1"/>
</dbReference>
<feature type="transmembrane region" description="Helical" evidence="7">
    <location>
        <begin position="192"/>
        <end position="219"/>
    </location>
</feature>
<dbReference type="Pfam" id="PF00672">
    <property type="entry name" value="HAMP"/>
    <property type="match status" value="1"/>
</dbReference>
<keyword evidence="2 7" id="KW-0812">Transmembrane</keyword>
<dbReference type="OrthoDB" id="2489132at2"/>
<feature type="transmembrane region" description="Helical" evidence="7">
    <location>
        <begin position="13"/>
        <end position="35"/>
    </location>
</feature>
<proteinExistence type="inferred from homology"/>
<accession>A0A2T3QLB6</accession>
<dbReference type="Gene3D" id="6.10.340.10">
    <property type="match status" value="1"/>
</dbReference>
<comment type="subcellular location">
    <subcellularLocation>
        <location evidence="1">Membrane</location>
        <topology evidence="1">Multi-pass membrane protein</topology>
    </subcellularLocation>
</comment>
<evidence type="ECO:0000256" key="2">
    <source>
        <dbReference type="ARBA" id="ARBA00022692"/>
    </source>
</evidence>
<reference evidence="8 9" key="1">
    <citation type="submission" date="2018-06" db="EMBL/GenBank/DDBJ databases">
        <authorList>
            <consortium name="Pathogen Informatics"/>
            <person name="Doyle S."/>
        </authorList>
    </citation>
    <scope>NUCLEOTIDE SEQUENCE [LARGE SCALE GENOMIC DNA]</scope>
    <source>
        <strain evidence="8 9">NCTC11647</strain>
    </source>
</reference>
<dbReference type="GO" id="GO:0016020">
    <property type="term" value="C:membrane"/>
    <property type="evidence" value="ECO:0007669"/>
    <property type="project" value="UniProtKB-SubCell"/>
</dbReference>
<keyword evidence="5" id="KW-0807">Transducer</keyword>
<dbReference type="PANTHER" id="PTHR32089">
    <property type="entry name" value="METHYL-ACCEPTING CHEMOTAXIS PROTEIN MCPB"/>
    <property type="match status" value="1"/>
</dbReference>
<dbReference type="GO" id="GO:0007165">
    <property type="term" value="P:signal transduction"/>
    <property type="evidence" value="ECO:0007669"/>
    <property type="project" value="UniProtKB-KW"/>
</dbReference>
<dbReference type="RefSeq" id="WP_005305663.1">
    <property type="nucleotide sequence ID" value="NZ_CP073685.1"/>
</dbReference>
<dbReference type="SUPFAM" id="SSF58104">
    <property type="entry name" value="Methyl-accepting chemotaxis protein (MCP) signaling domain"/>
    <property type="match status" value="1"/>
</dbReference>
<dbReference type="InterPro" id="IPR003660">
    <property type="entry name" value="HAMP_dom"/>
</dbReference>
<dbReference type="SMART" id="SM00304">
    <property type="entry name" value="HAMP"/>
    <property type="match status" value="1"/>
</dbReference>
<evidence type="ECO:0000256" key="3">
    <source>
        <dbReference type="ARBA" id="ARBA00022989"/>
    </source>
</evidence>
<dbReference type="Gene3D" id="1.10.287.950">
    <property type="entry name" value="Methyl-accepting chemotaxis protein"/>
    <property type="match status" value="1"/>
</dbReference>
<gene>
    <name evidence="8" type="primary">mcpB_4</name>
    <name evidence="8" type="ORF">NCTC11647_02924</name>
</gene>
<dbReference type="Pfam" id="PF00015">
    <property type="entry name" value="MCPsignal"/>
    <property type="match status" value="1"/>
</dbReference>
<protein>
    <submittedName>
        <fullName evidence="8">H3</fullName>
    </submittedName>
</protein>
<evidence type="ECO:0000256" key="6">
    <source>
        <dbReference type="ARBA" id="ARBA00029447"/>
    </source>
</evidence>
<evidence type="ECO:0000313" key="8">
    <source>
        <dbReference type="EMBL" id="SPY43991.1"/>
    </source>
</evidence>
<dbReference type="Proteomes" id="UP000251647">
    <property type="component" value="Unassembled WGS sequence"/>
</dbReference>
<keyword evidence="4 7" id="KW-0472">Membrane</keyword>
<dbReference type="CDD" id="cd06225">
    <property type="entry name" value="HAMP"/>
    <property type="match status" value="1"/>
</dbReference>
<dbReference type="FunFam" id="1.10.287.950:FF:000001">
    <property type="entry name" value="Methyl-accepting chemotaxis sensory transducer"/>
    <property type="match status" value="1"/>
</dbReference>
<sequence>MQWFKNLSFRWKFAIPMAFIVSIFLLIIGFALVVFSNVAESERIQRAEVQPVLDKLEDGYRDLYQVVTAGQGIILAKGDAKLLAYHQFEFEDNGSKALPRLMSVQELIDSKFLPTSTQSQLSQLRSTYEAWIQHYSYMADNPMLAESYSRENDAQMNKEFEQLRSQLKGIRGQIESSLTELRQSIESDIRQAVLSLQIGGFIALMLAIVVVLGVGQVVLAPMQRLRIAMENIATGDGDLTQRVPVESSDELGQLATSFNQFVDKIHVTVQAVYQTINTVSSQAVQIKDTTQTVVERVVDQQEQSALAATAVNEMSATSDTVSQHASEAAQASQLVSDESNAAKVVLHQTVAAINQLSEEIESSSIVISDLERDVSNIASILDVIRGIADQTNLLALNAAIEAARAGEQGRGFAVVADEVRSLASKTQESTGEIQIMIERLQQGANQAVKAMSLSSQSGIATVEQANNANRSLESITDSINVVNEMNLQIATAATQQSQVSEDINLNIQKIADNSQDVVVSSNQCHDIIQDLATKCEQLDTLIRQFKV</sequence>
<dbReference type="PROSITE" id="PS50885">
    <property type="entry name" value="HAMP"/>
    <property type="match status" value="1"/>
</dbReference>
<dbReference type="InterPro" id="IPR004089">
    <property type="entry name" value="MCPsignal_dom"/>
</dbReference>
<dbReference type="SMART" id="SM00283">
    <property type="entry name" value="MA"/>
    <property type="match status" value="1"/>
</dbReference>
<evidence type="ECO:0000256" key="1">
    <source>
        <dbReference type="ARBA" id="ARBA00004141"/>
    </source>
</evidence>
<keyword evidence="3 7" id="KW-1133">Transmembrane helix</keyword>
<evidence type="ECO:0000256" key="5">
    <source>
        <dbReference type="ARBA" id="ARBA00023224"/>
    </source>
</evidence>
<dbReference type="EMBL" id="UATL01000005">
    <property type="protein sequence ID" value="SPY43991.1"/>
    <property type="molecule type" value="Genomic_DNA"/>
</dbReference>
<evidence type="ECO:0000256" key="7">
    <source>
        <dbReference type="SAM" id="Phobius"/>
    </source>
</evidence>
<dbReference type="AlphaFoldDB" id="A0A2T3QLB6"/>
<comment type="similarity">
    <text evidence="6">Belongs to the methyl-accepting chemotaxis (MCP) protein family.</text>
</comment>
<evidence type="ECO:0000313" key="9">
    <source>
        <dbReference type="Proteomes" id="UP000251647"/>
    </source>
</evidence>